<dbReference type="RefSeq" id="WP_377964343.1">
    <property type="nucleotide sequence ID" value="NZ_JBHZOL010000066.1"/>
</dbReference>
<dbReference type="PANTHER" id="PTHR47682:SF1">
    <property type="entry name" value="TETRATRICOPEPTIDE REPEAT (TPR)-CONTAINING PROTEIN"/>
    <property type="match status" value="1"/>
</dbReference>
<organism evidence="1 2">
    <name type="scientific">Almyronema epifaneia S1</name>
    <dbReference type="NCBI Taxonomy" id="2991925"/>
    <lineage>
        <taxon>Bacteria</taxon>
        <taxon>Bacillati</taxon>
        <taxon>Cyanobacteriota</taxon>
        <taxon>Cyanophyceae</taxon>
        <taxon>Nodosilineales</taxon>
        <taxon>Nodosilineaceae</taxon>
        <taxon>Almyronema</taxon>
        <taxon>Almyronema epifaneia</taxon>
    </lineage>
</organism>
<comment type="caution">
    <text evidence="1">The sequence shown here is derived from an EMBL/GenBank/DDBJ whole genome shotgun (WGS) entry which is preliminary data.</text>
</comment>
<dbReference type="Proteomes" id="UP001600165">
    <property type="component" value="Unassembled WGS sequence"/>
</dbReference>
<protein>
    <submittedName>
        <fullName evidence="1">Ferredoxin</fullName>
    </submittedName>
</protein>
<gene>
    <name evidence="1" type="ORF">ACFVKH_09510</name>
</gene>
<evidence type="ECO:0000313" key="1">
    <source>
        <dbReference type="EMBL" id="MFE4106513.1"/>
    </source>
</evidence>
<proteinExistence type="predicted"/>
<accession>A0ABW6IEB9</accession>
<evidence type="ECO:0000313" key="2">
    <source>
        <dbReference type="Proteomes" id="UP001600165"/>
    </source>
</evidence>
<dbReference type="SUPFAM" id="SSF52833">
    <property type="entry name" value="Thioredoxin-like"/>
    <property type="match status" value="1"/>
</dbReference>
<keyword evidence="2" id="KW-1185">Reference proteome</keyword>
<dbReference type="Gene3D" id="3.40.30.10">
    <property type="entry name" value="Glutaredoxin"/>
    <property type="match status" value="1"/>
</dbReference>
<name>A0ABW6IEB9_9CYAN</name>
<reference evidence="1 2" key="1">
    <citation type="submission" date="2024-10" db="EMBL/GenBank/DDBJ databases">
        <authorList>
            <person name="Ratan Roy A."/>
            <person name="Morales Sandoval P.H."/>
            <person name="De Los Santos Villalobos S."/>
            <person name="Chakraborty S."/>
            <person name="Mukherjee J."/>
        </authorList>
    </citation>
    <scope>NUCLEOTIDE SEQUENCE [LARGE SCALE GENOMIC DNA]</scope>
    <source>
        <strain evidence="1 2">S1</strain>
    </source>
</reference>
<dbReference type="PANTHER" id="PTHR47682">
    <property type="entry name" value="TETRATRICOPEPTIDE REPEAT (TPR)-CONTAINING PROTEIN"/>
    <property type="match status" value="1"/>
</dbReference>
<dbReference type="EMBL" id="JBHZOL010000066">
    <property type="protein sequence ID" value="MFE4106513.1"/>
    <property type="molecule type" value="Genomic_DNA"/>
</dbReference>
<dbReference type="InterPro" id="IPR036249">
    <property type="entry name" value="Thioredoxin-like_sf"/>
</dbReference>
<sequence>MTSRRVSPISDSATRSLPQRRCVLVCQNRSCLRSDSDQVLAAFQAQTELPIFVSPSQCLGQCGSGPTVKVMPDDTWYCRVKVADVAEIVAQHLHQNQPVKRLLHPRFHLQYEAYEPPPS</sequence>
<dbReference type="CDD" id="cd02980">
    <property type="entry name" value="TRX_Fd_family"/>
    <property type="match status" value="1"/>
</dbReference>